<dbReference type="RefSeq" id="WP_171088568.1">
    <property type="nucleotide sequence ID" value="NZ_JABAIV010000014.1"/>
</dbReference>
<sequence>MLKKTVLTAALAAAFAVSISAHAADDKDLAAIRAEIQAMKASYEARLEALEQRLQDAQAAVAQAQNAAAAAPPPAATAAPVVAAAPTAAATGANAFNPAISMVLGGTLSNLSKDPGEFRFQGFVPPDGEIGPGARSFNLGESELTISSNIDPNFAGQATFAITGENEIEVEEAYVRTRALGNGLNVKAGRFMSGIGYLNSQHAHTWDFVDAPFAYQAFFGGQYKPDGIQARWLAPLDTFLEFGLEAASGRNFPGNDRNKNGVGASTVFAHMGGDIGNSSSWRAGLSYLRTRAAEREFDEAGMPAAFSGRSQVLVADAVWKWAPNGNPTQQNLKLQGEWLQRRESGSLSAMDESGGYRSRQSGWYLQGVYQFAPNWRTGLRHDRLSAGSTRIGLVDEGVLGVEAFPSLAAYNPRRSSVMVDYSPTEFSRLRLQFARDQSRPEATDNQLSLQYIMSLGAHAAHNF</sequence>
<accession>A0A7Y2P2L9</accession>
<keyword evidence="2" id="KW-0732">Signal</keyword>
<evidence type="ECO:0000313" key="4">
    <source>
        <dbReference type="Proteomes" id="UP000533905"/>
    </source>
</evidence>
<evidence type="ECO:0000256" key="2">
    <source>
        <dbReference type="SAM" id="SignalP"/>
    </source>
</evidence>
<feature type="signal peptide" evidence="2">
    <location>
        <begin position="1"/>
        <end position="23"/>
    </location>
</feature>
<name>A0A7Y2P2L9_9BURK</name>
<dbReference type="Proteomes" id="UP000533905">
    <property type="component" value="Unassembled WGS sequence"/>
</dbReference>
<keyword evidence="4" id="KW-1185">Reference proteome</keyword>
<dbReference type="EMBL" id="JABAIV010000014">
    <property type="protein sequence ID" value="NNG25781.1"/>
    <property type="molecule type" value="Genomic_DNA"/>
</dbReference>
<gene>
    <name evidence="3" type="ORF">HGB41_22620</name>
</gene>
<evidence type="ECO:0008006" key="5">
    <source>
        <dbReference type="Google" id="ProtNLM"/>
    </source>
</evidence>
<reference evidence="3 4" key="1">
    <citation type="submission" date="2020-04" db="EMBL/GenBank/DDBJ databases">
        <title>Massilia sp. nov., a cold adapted bacteria isolated from Arctic soil.</title>
        <authorList>
            <person name="Son J."/>
            <person name="Ka J.-O."/>
        </authorList>
    </citation>
    <scope>NUCLEOTIDE SEQUENCE [LARGE SCALE GENOMIC DNA]</scope>
    <source>
        <strain evidence="3 4">ML15P13</strain>
    </source>
</reference>
<protein>
    <recommendedName>
        <fullName evidence="5">Porin</fullName>
    </recommendedName>
</protein>
<feature type="chain" id="PRO_5031231307" description="Porin" evidence="2">
    <location>
        <begin position="24"/>
        <end position="463"/>
    </location>
</feature>
<proteinExistence type="predicted"/>
<organism evidence="3 4">
    <name type="scientific">Telluria aromaticivorans</name>
    <dbReference type="NCBI Taxonomy" id="2725995"/>
    <lineage>
        <taxon>Bacteria</taxon>
        <taxon>Pseudomonadati</taxon>
        <taxon>Pseudomonadota</taxon>
        <taxon>Betaproteobacteria</taxon>
        <taxon>Burkholderiales</taxon>
        <taxon>Oxalobacteraceae</taxon>
        <taxon>Telluria group</taxon>
        <taxon>Telluria</taxon>
    </lineage>
</organism>
<evidence type="ECO:0000256" key="1">
    <source>
        <dbReference type="SAM" id="Coils"/>
    </source>
</evidence>
<dbReference type="Gene3D" id="2.40.160.10">
    <property type="entry name" value="Porin"/>
    <property type="match status" value="1"/>
</dbReference>
<keyword evidence="1" id="KW-0175">Coiled coil</keyword>
<dbReference type="InterPro" id="IPR023614">
    <property type="entry name" value="Porin_dom_sf"/>
</dbReference>
<feature type="coiled-coil region" evidence="1">
    <location>
        <begin position="33"/>
        <end position="67"/>
    </location>
</feature>
<evidence type="ECO:0000313" key="3">
    <source>
        <dbReference type="EMBL" id="NNG25781.1"/>
    </source>
</evidence>
<comment type="caution">
    <text evidence="3">The sequence shown here is derived from an EMBL/GenBank/DDBJ whole genome shotgun (WGS) entry which is preliminary data.</text>
</comment>
<dbReference type="SUPFAM" id="SSF56935">
    <property type="entry name" value="Porins"/>
    <property type="match status" value="1"/>
</dbReference>
<dbReference type="AlphaFoldDB" id="A0A7Y2P2L9"/>